<sequence>MAPALEQRVFWEHRSHSRWAARFLAGKSRGRVPLPWQRTGCLSFCVAGGGGGQRVLVGVGHTRAEERVIPRGGNRQVPDRGSTPAAFCSESLGALIALTPRSACFPQGKEAAIRWLSCGKVLSRSFRLREEIDSFLTEKNRPEPLLSNTDWHLEIGIFCRLDRPYESIEFEVAR</sequence>
<gene>
    <name evidence="1" type="ORF">NDU88_004931</name>
</gene>
<evidence type="ECO:0000313" key="2">
    <source>
        <dbReference type="Proteomes" id="UP001066276"/>
    </source>
</evidence>
<protein>
    <submittedName>
        <fullName evidence="1">Uncharacterized protein</fullName>
    </submittedName>
</protein>
<proteinExistence type="predicted"/>
<reference evidence="1" key="1">
    <citation type="journal article" date="2022" name="bioRxiv">
        <title>Sequencing and chromosome-scale assembly of the giantPleurodeles waltlgenome.</title>
        <authorList>
            <person name="Brown T."/>
            <person name="Elewa A."/>
            <person name="Iarovenko S."/>
            <person name="Subramanian E."/>
            <person name="Araus A.J."/>
            <person name="Petzold A."/>
            <person name="Susuki M."/>
            <person name="Suzuki K.-i.T."/>
            <person name="Hayashi T."/>
            <person name="Toyoda A."/>
            <person name="Oliveira C."/>
            <person name="Osipova E."/>
            <person name="Leigh N.D."/>
            <person name="Simon A."/>
            <person name="Yun M.H."/>
        </authorList>
    </citation>
    <scope>NUCLEOTIDE SEQUENCE</scope>
    <source>
        <strain evidence="1">20211129_DDA</strain>
        <tissue evidence="1">Liver</tissue>
    </source>
</reference>
<name>A0AAV7VL84_PLEWA</name>
<dbReference type="AlphaFoldDB" id="A0AAV7VL84"/>
<dbReference type="EMBL" id="JANPWB010000003">
    <property type="protein sequence ID" value="KAJ1201116.1"/>
    <property type="molecule type" value="Genomic_DNA"/>
</dbReference>
<accession>A0AAV7VL84</accession>
<dbReference type="Proteomes" id="UP001066276">
    <property type="component" value="Chromosome 2_1"/>
</dbReference>
<comment type="caution">
    <text evidence="1">The sequence shown here is derived from an EMBL/GenBank/DDBJ whole genome shotgun (WGS) entry which is preliminary data.</text>
</comment>
<organism evidence="1 2">
    <name type="scientific">Pleurodeles waltl</name>
    <name type="common">Iberian ribbed newt</name>
    <dbReference type="NCBI Taxonomy" id="8319"/>
    <lineage>
        <taxon>Eukaryota</taxon>
        <taxon>Metazoa</taxon>
        <taxon>Chordata</taxon>
        <taxon>Craniata</taxon>
        <taxon>Vertebrata</taxon>
        <taxon>Euteleostomi</taxon>
        <taxon>Amphibia</taxon>
        <taxon>Batrachia</taxon>
        <taxon>Caudata</taxon>
        <taxon>Salamandroidea</taxon>
        <taxon>Salamandridae</taxon>
        <taxon>Pleurodelinae</taxon>
        <taxon>Pleurodeles</taxon>
    </lineage>
</organism>
<evidence type="ECO:0000313" key="1">
    <source>
        <dbReference type="EMBL" id="KAJ1201116.1"/>
    </source>
</evidence>
<keyword evidence="2" id="KW-1185">Reference proteome</keyword>